<keyword evidence="2" id="KW-1185">Reference proteome</keyword>
<evidence type="ECO:0000313" key="2">
    <source>
        <dbReference type="Proteomes" id="UP000499080"/>
    </source>
</evidence>
<dbReference type="PANTHER" id="PTHR46114:SF1">
    <property type="entry name" value="ZAD DOMAIN-CONTAINING PROTEIN"/>
    <property type="match status" value="1"/>
</dbReference>
<name>A0A4Y2A6Y3_ARAVE</name>
<accession>A0A4Y2A6Y3</accession>
<sequence>MKCFDTEYDPSQWLLFIDSSKTSLKAVFLYNGNSFASLPLGCSVHLEENYNDLSMILEKIKYKEHRWMVCRDFKMLTMLLGQQAGYTKFPCFLCLWDSRAKDLHWTEADWSLRCLNTRLKNVINTTFVPTEKVLLPPLHIKLRLMKQFLKSLSKDRGCFRYLCSMFPKLSEAKLKEGVFTGPDIQKLLSDSLFSETLGDKEKEERDSFKDVMHRCLGNTKDPLYKTIVQHMLTAYESLRCKMSLKVHFLHSYIDCFPEKLGTYSEKQVKDFTKMSVISRDDTKEDGTSTC</sequence>
<evidence type="ECO:0000313" key="1">
    <source>
        <dbReference type="EMBL" id="GBL75125.1"/>
    </source>
</evidence>
<comment type="caution">
    <text evidence="1">The sequence shown here is derived from an EMBL/GenBank/DDBJ whole genome shotgun (WGS) entry which is preliminary data.</text>
</comment>
<dbReference type="PANTHER" id="PTHR46114">
    <property type="entry name" value="APPLE DOMAIN-CONTAINING PROTEIN"/>
    <property type="match status" value="1"/>
</dbReference>
<gene>
    <name evidence="1" type="ORF">AVEN_194382_1</name>
</gene>
<dbReference type="OrthoDB" id="7999790at2759"/>
<organism evidence="1 2">
    <name type="scientific">Araneus ventricosus</name>
    <name type="common">Orbweaver spider</name>
    <name type="synonym">Epeira ventricosa</name>
    <dbReference type="NCBI Taxonomy" id="182803"/>
    <lineage>
        <taxon>Eukaryota</taxon>
        <taxon>Metazoa</taxon>
        <taxon>Ecdysozoa</taxon>
        <taxon>Arthropoda</taxon>
        <taxon>Chelicerata</taxon>
        <taxon>Arachnida</taxon>
        <taxon>Araneae</taxon>
        <taxon>Araneomorphae</taxon>
        <taxon>Entelegynae</taxon>
        <taxon>Araneoidea</taxon>
        <taxon>Araneidae</taxon>
        <taxon>Araneus</taxon>
    </lineage>
</organism>
<proteinExistence type="predicted"/>
<reference evidence="1 2" key="1">
    <citation type="journal article" date="2019" name="Sci. Rep.">
        <title>Orb-weaving spider Araneus ventricosus genome elucidates the spidroin gene catalogue.</title>
        <authorList>
            <person name="Kono N."/>
            <person name="Nakamura H."/>
            <person name="Ohtoshi R."/>
            <person name="Moran D.A.P."/>
            <person name="Shinohara A."/>
            <person name="Yoshida Y."/>
            <person name="Fujiwara M."/>
            <person name="Mori M."/>
            <person name="Tomita M."/>
            <person name="Arakawa K."/>
        </authorList>
    </citation>
    <scope>NUCLEOTIDE SEQUENCE [LARGE SCALE GENOMIC DNA]</scope>
</reference>
<dbReference type="Proteomes" id="UP000499080">
    <property type="component" value="Unassembled WGS sequence"/>
</dbReference>
<protein>
    <submittedName>
        <fullName evidence="1">Uncharacterized protein</fullName>
    </submittedName>
</protein>
<dbReference type="AlphaFoldDB" id="A0A4Y2A6Y3"/>
<dbReference type="EMBL" id="BGPR01000007">
    <property type="protein sequence ID" value="GBL75125.1"/>
    <property type="molecule type" value="Genomic_DNA"/>
</dbReference>